<keyword evidence="2 5" id="KW-0547">Nucleotide-binding</keyword>
<dbReference type="VEuPathDB" id="PlasmoDB:PmUG01_09027500"/>
<dbReference type="InterPro" id="IPR001404">
    <property type="entry name" value="Hsp90_fam"/>
</dbReference>
<keyword evidence="7" id="KW-0346">Stress response</keyword>
<feature type="binding site" evidence="5">
    <location>
        <position position="151"/>
    </location>
    <ligand>
        <name>ATP</name>
        <dbReference type="ChEBI" id="CHEBI:30616"/>
    </ligand>
</feature>
<comment type="similarity">
    <text evidence="1">Belongs to the heat shock protein 90 family.</text>
</comment>
<evidence type="ECO:0000256" key="3">
    <source>
        <dbReference type="ARBA" id="ARBA00022840"/>
    </source>
</evidence>
<dbReference type="FunFam" id="3.30.230.80:FF:000004">
    <property type="entry name" value="Heat shock protein 75 kDa"/>
    <property type="match status" value="1"/>
</dbReference>
<evidence type="ECO:0000256" key="1">
    <source>
        <dbReference type="ARBA" id="ARBA00008239"/>
    </source>
</evidence>
<evidence type="ECO:0000256" key="4">
    <source>
        <dbReference type="ARBA" id="ARBA00023186"/>
    </source>
</evidence>
<feature type="region of interest" description="Disordered" evidence="6">
    <location>
        <begin position="341"/>
        <end position="380"/>
    </location>
</feature>
<dbReference type="PRINTS" id="PR00775">
    <property type="entry name" value="HEATSHOCK90"/>
</dbReference>
<feature type="binding site" evidence="5">
    <location>
        <begin position="209"/>
        <end position="214"/>
    </location>
    <ligand>
        <name>ATP</name>
        <dbReference type="ChEBI" id="CHEBI:30616"/>
    </ligand>
</feature>
<dbReference type="GO" id="GO:0140662">
    <property type="term" value="F:ATP-dependent protein folding chaperone"/>
    <property type="evidence" value="ECO:0007669"/>
    <property type="project" value="InterPro"/>
</dbReference>
<name>A0A1A8W185_PLAMA</name>
<dbReference type="PIRSF" id="PIRSF002583">
    <property type="entry name" value="Hsp90"/>
    <property type="match status" value="1"/>
</dbReference>
<dbReference type="Gene3D" id="3.40.50.11260">
    <property type="match status" value="1"/>
</dbReference>
<feature type="binding site" evidence="5">
    <location>
        <position position="260"/>
    </location>
    <ligand>
        <name>ATP</name>
        <dbReference type="ChEBI" id="CHEBI:30616"/>
    </ligand>
</feature>
<dbReference type="GO" id="GO:0051082">
    <property type="term" value="F:unfolded protein binding"/>
    <property type="evidence" value="ECO:0007669"/>
    <property type="project" value="InterPro"/>
</dbReference>
<reference evidence="8" key="1">
    <citation type="submission" date="2016-05" db="EMBL/GenBank/DDBJ databases">
        <authorList>
            <person name="Naeem Raeece"/>
        </authorList>
    </citation>
    <scope>NUCLEOTIDE SEQUENCE [LARGE SCALE GENOMIC DNA]</scope>
</reference>
<dbReference type="SUPFAM" id="SSF54211">
    <property type="entry name" value="Ribosomal protein S5 domain 2-like"/>
    <property type="match status" value="1"/>
</dbReference>
<feature type="binding site" evidence="5">
    <location>
        <position position="103"/>
    </location>
    <ligand>
        <name>ATP</name>
        <dbReference type="ChEBI" id="CHEBI:30616"/>
    </ligand>
</feature>
<protein>
    <submittedName>
        <fullName evidence="7">Heat shock protein 90, putative</fullName>
    </submittedName>
</protein>
<sequence>MSLSKFARNTLQISKVCSIAEKKASNKITTQNGVRNVSSCINNVHNKWMNRRYVNGRVNSDRRKHFSTGESYEFKAETKKLLQIVAHSLYTDKEVFIRELISNSSDAIEKLRFTQNASIKIADSSVEEEKNIPFYIKISTDEKEKLFIIEDSGIGMTKQEVIDNLGTIAKSGSLNFLNSIKEKNIKKKNTLTESGEKEELSNTGDIIGQFGVGFYSSFVVSDEVEVFTRSYEENSVGYHWKSDGNGMFTLKEVDDIPRGTRIVCHLKDTCREFSNIQKVQQIVEKFSSFINFPVYIVKKKRIQGSSAEGIEAAESAESAESAEAAKVAKAVEVSESAEADAVEQVGLRTDSKGERMNTGADVAEQGPSEEEAKKRSATEGCRADDVMTEEILINNQKPLWCKENVSEEEHRNFFKFLNKKKGYDDNTSYIYKLMYKADAPMSIKSVFYIPEEAPSRLFQQNNEIEISLYCKKMLVKKNADNIIPKWLYFIKGVVDCEDMPLNISRENMQDSTLMNKLSRVVVTKILKNLEKEADHNEEKYLKFYKNFNYNLKEGILEDSTKNHYKGILMNLLRFYSINLNKYISLKEYMNSVIDGQKNIYYFSANDRDVALTSPYMEPFKKQNMDVLLLLEEIDEFVLMNLQSYNGAKFVSIDTSQNEDLDDVILNANKNINSSNSSNNNSGKQNEQSNFFTQEQKKELQKYFKDVLGSKCSEVKFSERLTVSPAVVTGFLSPTLRKVMKATMKNADFQDNMLHNLPATLELNPTHTIITSIYHLKNTNQEVAKLLVHQLYDNASIAAGILDDPRSLLTRLNELLLLTARYAYHYERKDSSEQVSPVDGEASDTKSSKVVGEGGANDDDVSGSGMSSSSSSGGINDGNMNSTDEVERKETQTSKL</sequence>
<dbReference type="GO" id="GO:0005524">
    <property type="term" value="F:ATP binding"/>
    <property type="evidence" value="ECO:0007669"/>
    <property type="project" value="UniProtKB-KW"/>
</dbReference>
<feature type="compositionally biased region" description="Low complexity" evidence="6">
    <location>
        <begin position="861"/>
        <end position="881"/>
    </location>
</feature>
<dbReference type="Gene3D" id="1.20.120.790">
    <property type="entry name" value="Heat shock protein 90, C-terminal domain"/>
    <property type="match status" value="1"/>
</dbReference>
<dbReference type="GO" id="GO:0016887">
    <property type="term" value="F:ATP hydrolysis activity"/>
    <property type="evidence" value="ECO:0007669"/>
    <property type="project" value="InterPro"/>
</dbReference>
<evidence type="ECO:0000256" key="2">
    <source>
        <dbReference type="ARBA" id="ARBA00022741"/>
    </source>
</evidence>
<feature type="binding site" evidence="5">
    <location>
        <begin position="171"/>
        <end position="172"/>
    </location>
    <ligand>
        <name>ATP</name>
        <dbReference type="ChEBI" id="CHEBI:30616"/>
    </ligand>
</feature>
<dbReference type="PANTHER" id="PTHR11528">
    <property type="entry name" value="HEAT SHOCK PROTEIN 90 FAMILY MEMBER"/>
    <property type="match status" value="1"/>
</dbReference>
<evidence type="ECO:0000313" key="8">
    <source>
        <dbReference type="Proteomes" id="UP000078597"/>
    </source>
</evidence>
<dbReference type="CDD" id="cd16927">
    <property type="entry name" value="HATPase_Hsp90-like"/>
    <property type="match status" value="1"/>
</dbReference>
<keyword evidence="3 5" id="KW-0067">ATP-binding</keyword>
<feature type="binding site" evidence="5">
    <location>
        <position position="505"/>
    </location>
    <ligand>
        <name>ATP</name>
        <dbReference type="ChEBI" id="CHEBI:30616"/>
    </ligand>
</feature>
<proteinExistence type="inferred from homology"/>
<feature type="region of interest" description="Disordered" evidence="6">
    <location>
        <begin position="828"/>
        <end position="895"/>
    </location>
</feature>
<organism evidence="7 8">
    <name type="scientific">Plasmodium malariae</name>
    <dbReference type="NCBI Taxonomy" id="5858"/>
    <lineage>
        <taxon>Eukaryota</taxon>
        <taxon>Sar</taxon>
        <taxon>Alveolata</taxon>
        <taxon>Apicomplexa</taxon>
        <taxon>Aconoidasida</taxon>
        <taxon>Haemosporida</taxon>
        <taxon>Plasmodiidae</taxon>
        <taxon>Plasmodium</taxon>
        <taxon>Plasmodium (Plasmodium)</taxon>
    </lineage>
</organism>
<accession>A0A1A8W185</accession>
<evidence type="ECO:0000313" key="7">
    <source>
        <dbReference type="EMBL" id="SBS85412.1"/>
    </source>
</evidence>
<feature type="binding site" evidence="5">
    <location>
        <position position="164"/>
    </location>
    <ligand>
        <name>ATP</name>
        <dbReference type="ChEBI" id="CHEBI:30616"/>
    </ligand>
</feature>
<dbReference type="EMBL" id="FLQW01000690">
    <property type="protein sequence ID" value="SBS85412.1"/>
    <property type="molecule type" value="Genomic_DNA"/>
</dbReference>
<dbReference type="Gene3D" id="3.30.230.80">
    <property type="match status" value="1"/>
</dbReference>
<dbReference type="InterPro" id="IPR036890">
    <property type="entry name" value="HATPase_C_sf"/>
</dbReference>
<dbReference type="HAMAP" id="MF_00505">
    <property type="entry name" value="HSP90"/>
    <property type="match status" value="1"/>
</dbReference>
<dbReference type="InterPro" id="IPR037196">
    <property type="entry name" value="HSP90_C"/>
</dbReference>
<feature type="binding site" evidence="5">
    <location>
        <position position="170"/>
    </location>
    <ligand>
        <name>ATP</name>
        <dbReference type="ChEBI" id="CHEBI:30616"/>
    </ligand>
</feature>
<feature type="binding site" evidence="5">
    <location>
        <position position="156"/>
    </location>
    <ligand>
        <name>ATP</name>
        <dbReference type="ChEBI" id="CHEBI:30616"/>
    </ligand>
</feature>
<dbReference type="NCBIfam" id="NF003555">
    <property type="entry name" value="PRK05218.1"/>
    <property type="match status" value="1"/>
</dbReference>
<feature type="compositionally biased region" description="Basic and acidic residues" evidence="6">
    <location>
        <begin position="370"/>
        <end position="380"/>
    </location>
</feature>
<dbReference type="InterPro" id="IPR020575">
    <property type="entry name" value="Hsp90_N"/>
</dbReference>
<evidence type="ECO:0000256" key="6">
    <source>
        <dbReference type="SAM" id="MobiDB-lite"/>
    </source>
</evidence>
<evidence type="ECO:0000256" key="5">
    <source>
        <dbReference type="PIRSR" id="PIRSR002583-1"/>
    </source>
</evidence>
<dbReference type="SUPFAM" id="SSF55874">
    <property type="entry name" value="ATPase domain of HSP90 chaperone/DNA topoisomerase II/histidine kinase"/>
    <property type="match status" value="1"/>
</dbReference>
<dbReference type="Pfam" id="PF13589">
    <property type="entry name" value="HATPase_c_3"/>
    <property type="match status" value="1"/>
</dbReference>
<dbReference type="SUPFAM" id="SSF110942">
    <property type="entry name" value="HSP90 C-terminal domain"/>
    <property type="match status" value="1"/>
</dbReference>
<dbReference type="Pfam" id="PF00183">
    <property type="entry name" value="HSP90"/>
    <property type="match status" value="1"/>
</dbReference>
<keyword evidence="4" id="KW-0143">Chaperone</keyword>
<dbReference type="InterPro" id="IPR020568">
    <property type="entry name" value="Ribosomal_Su5_D2-typ_SF"/>
</dbReference>
<dbReference type="AlphaFoldDB" id="A0A1A8W185"/>
<dbReference type="Proteomes" id="UP000078597">
    <property type="component" value="Unassembled WGS sequence"/>
</dbReference>
<dbReference type="Gene3D" id="3.30.565.10">
    <property type="entry name" value="Histidine kinase-like ATPase, C-terminal domain"/>
    <property type="match status" value="1"/>
</dbReference>
<gene>
    <name evidence="7" type="ORF">PMALA_012650</name>
</gene>
<feature type="compositionally biased region" description="Basic and acidic residues" evidence="6">
    <location>
        <begin position="884"/>
        <end position="895"/>
    </location>
</feature>
<feature type="binding site" evidence="5">
    <location>
        <position position="99"/>
    </location>
    <ligand>
        <name>ATP</name>
        <dbReference type="ChEBI" id="CHEBI:30616"/>
    </ligand>
</feature>